<gene>
    <name evidence="1" type="ORF">RYX45_25045</name>
</gene>
<reference evidence="1" key="1">
    <citation type="submission" date="2023-10" db="EMBL/GenBank/DDBJ databases">
        <title>Screening of Alkalihalophilus pseudofirmusBZ-TG-HK211 and Its Alleviation of Salt Stress on Rapeseed Growth.</title>
        <authorList>
            <person name="Zhao B."/>
            <person name="Guo T."/>
        </authorList>
    </citation>
    <scope>NUCLEOTIDE SEQUENCE</scope>
    <source>
        <strain evidence="1">BZ-TG-HK211</strain>
    </source>
</reference>
<dbReference type="RefSeq" id="WP_323468348.1">
    <property type="nucleotide sequence ID" value="NZ_JAWJAY010001454.1"/>
</dbReference>
<feature type="non-terminal residue" evidence="1">
    <location>
        <position position="1"/>
    </location>
</feature>
<dbReference type="AlphaFoldDB" id="A0AAJ2NTQ0"/>
<organism evidence="1 2">
    <name type="scientific">Alkalihalophilus pseudofirmus</name>
    <name type="common">Bacillus pseudofirmus</name>
    <dbReference type="NCBI Taxonomy" id="79885"/>
    <lineage>
        <taxon>Bacteria</taxon>
        <taxon>Bacillati</taxon>
        <taxon>Bacillota</taxon>
        <taxon>Bacilli</taxon>
        <taxon>Bacillales</taxon>
        <taxon>Bacillaceae</taxon>
        <taxon>Alkalihalophilus</taxon>
    </lineage>
</organism>
<name>A0AAJ2NTQ0_ALKPS</name>
<proteinExistence type="predicted"/>
<protein>
    <submittedName>
        <fullName evidence="1">Uncharacterized protein</fullName>
    </submittedName>
</protein>
<dbReference type="Proteomes" id="UP001285636">
    <property type="component" value="Unassembled WGS sequence"/>
</dbReference>
<comment type="caution">
    <text evidence="1">The sequence shown here is derived from an EMBL/GenBank/DDBJ whole genome shotgun (WGS) entry which is preliminary data.</text>
</comment>
<evidence type="ECO:0000313" key="1">
    <source>
        <dbReference type="EMBL" id="MDV2888433.1"/>
    </source>
</evidence>
<dbReference type="EMBL" id="JAWJAY010001454">
    <property type="protein sequence ID" value="MDV2888433.1"/>
    <property type="molecule type" value="Genomic_DNA"/>
</dbReference>
<sequence length="79" mass="8589">SKMSRAKPNSMETVAGALLVPSRLKKQTRLICDAGAADPALPDLVAVPEGLSKSRRAEAVARTIEDLNPDYVEYHQQLE</sequence>
<feature type="non-terminal residue" evidence="1">
    <location>
        <position position="79"/>
    </location>
</feature>
<accession>A0AAJ2NTQ0</accession>
<evidence type="ECO:0000313" key="2">
    <source>
        <dbReference type="Proteomes" id="UP001285636"/>
    </source>
</evidence>